<evidence type="ECO:0000313" key="2">
    <source>
        <dbReference type="Proteomes" id="UP000441585"/>
    </source>
</evidence>
<dbReference type="Proteomes" id="UP000441585">
    <property type="component" value="Unassembled WGS sequence"/>
</dbReference>
<dbReference type="Pfam" id="PF07070">
    <property type="entry name" value="Spo0M"/>
    <property type="match status" value="1"/>
</dbReference>
<proteinExistence type="predicted"/>
<dbReference type="AlphaFoldDB" id="A0A6I2MC44"/>
<evidence type="ECO:0000313" key="1">
    <source>
        <dbReference type="EMBL" id="MRX55778.1"/>
    </source>
</evidence>
<keyword evidence="2" id="KW-1185">Reference proteome</keyword>
<protein>
    <submittedName>
        <fullName evidence="1">Sporulation protein</fullName>
    </submittedName>
</protein>
<comment type="caution">
    <text evidence="1">The sequence shown here is derived from an EMBL/GenBank/DDBJ whole genome shotgun (WGS) entry which is preliminary data.</text>
</comment>
<reference evidence="1 2" key="1">
    <citation type="submission" date="2019-11" db="EMBL/GenBank/DDBJ databases">
        <title>Bacillus idriensis genome.</title>
        <authorList>
            <person name="Konopka E.N."/>
            <person name="Newman J.D."/>
        </authorList>
    </citation>
    <scope>NUCLEOTIDE SEQUENCE [LARGE SCALE GENOMIC DNA]</scope>
    <source>
        <strain evidence="1 2">DSM 19097</strain>
    </source>
</reference>
<organism evidence="1 2">
    <name type="scientific">Metabacillus idriensis</name>
    <dbReference type="NCBI Taxonomy" id="324768"/>
    <lineage>
        <taxon>Bacteria</taxon>
        <taxon>Bacillati</taxon>
        <taxon>Bacillota</taxon>
        <taxon>Bacilli</taxon>
        <taxon>Bacillales</taxon>
        <taxon>Bacillaceae</taxon>
        <taxon>Metabacillus</taxon>
    </lineage>
</organism>
<sequence length="134" mass="14862">MGIFLLFGKVLCKFGVGSAKIDLVLKGDTYCSGDMIKGEYIINGGVAEQRLKRVESDLVLTTSNDDRERVIHTNTIYSSAVITAQEKKVMGFSFKLPSSLQPSDHRVSYKFITRLIFTDGISSVDHDEIIIQPS</sequence>
<dbReference type="EMBL" id="WKKF01000006">
    <property type="protein sequence ID" value="MRX55778.1"/>
    <property type="molecule type" value="Genomic_DNA"/>
</dbReference>
<accession>A0A6I2MC44</accession>
<name>A0A6I2MC44_9BACI</name>
<dbReference type="InterPro" id="IPR009776">
    <property type="entry name" value="Spore_0_M"/>
</dbReference>
<gene>
    <name evidence="1" type="ORF">GJU41_17590</name>
</gene>